<evidence type="ECO:0000313" key="2">
    <source>
        <dbReference type="Proteomes" id="UP000813876"/>
    </source>
</evidence>
<evidence type="ECO:0000313" key="1">
    <source>
        <dbReference type="EMBL" id="MCF2300828.1"/>
    </source>
</evidence>
<sequence>MNIAILGSYNTIFTHSYLKLLRKNGHNVIIINNNDMLGDCFNYKDQVNKNNSIISIVLKKILKNFRLDKNKYILKKIEYKDIKKSLTNGETLKLSKIIDDFSPDLFVFFWGTTLRAELKYIKENYPNVKKMLLLNTYPTRIDIETALDDFILKSDREYFSSFDKLTLPSKMMLDHFTKNKLIIESQDVIVCPDVLFIEYDKNNKNAIKNNTKKLIFLGNTNFSERTIDDISLTIKKLANDGCQIYIQESNDTSKIKHRNIKTFKPFTFQQILDGKLKEYIDSFNGVLYAYNEASFFRYNSSITTRLLLAEECIPPVYVLGELPIYLSDCYLDMNIKGINTFSNIENNKMVRNNNKIGDRVKLLLDFIER</sequence>
<protein>
    <submittedName>
        <fullName evidence="1">Uncharacterized protein</fullName>
    </submittedName>
</protein>
<dbReference type="AlphaFoldDB" id="A0AAW4ZU17"/>
<comment type="caution">
    <text evidence="1">The sequence shown here is derived from an EMBL/GenBank/DDBJ whole genome shotgun (WGS) entry which is preliminary data.</text>
</comment>
<gene>
    <name evidence="1" type="ORF">GLP33_03690</name>
</gene>
<proteinExistence type="predicted"/>
<accession>A0AAW4ZU17</accession>
<name>A0AAW4ZU17_PHOPO</name>
<dbReference type="EMBL" id="WMCP01000002">
    <property type="protein sequence ID" value="MCF2300828.1"/>
    <property type="molecule type" value="Genomic_DNA"/>
</dbReference>
<dbReference type="RefSeq" id="WP_232581011.1">
    <property type="nucleotide sequence ID" value="NZ_WMCP01000002.1"/>
</dbReference>
<dbReference type="Proteomes" id="UP000813876">
    <property type="component" value="Unassembled WGS sequence"/>
</dbReference>
<reference evidence="1" key="1">
    <citation type="submission" date="2019-11" db="EMBL/GenBank/DDBJ databases">
        <title>Comparative genomics of photobacteria reveal adaptation to distinct habitats.</title>
        <authorList>
            <person name="Fuertes-Perez S."/>
            <person name="Hilgarth M."/>
            <person name="Vogel R.F."/>
        </authorList>
    </citation>
    <scope>NUCLEOTIDE SEQUENCE</scope>
    <source>
        <strain evidence="1">TMW2.2145</strain>
    </source>
</reference>
<organism evidence="1 2">
    <name type="scientific">Photobacterium phosphoreum</name>
    <dbReference type="NCBI Taxonomy" id="659"/>
    <lineage>
        <taxon>Bacteria</taxon>
        <taxon>Pseudomonadati</taxon>
        <taxon>Pseudomonadota</taxon>
        <taxon>Gammaproteobacteria</taxon>
        <taxon>Vibrionales</taxon>
        <taxon>Vibrionaceae</taxon>
        <taxon>Photobacterium</taxon>
    </lineage>
</organism>